<dbReference type="Proteomes" id="UP000626109">
    <property type="component" value="Unassembled WGS sequence"/>
</dbReference>
<accession>A0A813KLF6</accession>
<comment type="caution">
    <text evidence="2">The sequence shown here is derived from an EMBL/GenBank/DDBJ whole genome shotgun (WGS) entry which is preliminary data.</text>
</comment>
<protein>
    <submittedName>
        <fullName evidence="2">Uncharacterized protein</fullName>
    </submittedName>
</protein>
<gene>
    <name evidence="2" type="ORF">PGLA2088_LOCUS35991</name>
</gene>
<dbReference type="EMBL" id="CAJNNW010032005">
    <property type="protein sequence ID" value="CAE8710535.1"/>
    <property type="molecule type" value="Genomic_DNA"/>
</dbReference>
<name>A0A813KLF6_POLGL</name>
<feature type="region of interest" description="Disordered" evidence="1">
    <location>
        <begin position="1"/>
        <end position="29"/>
    </location>
</feature>
<dbReference type="AlphaFoldDB" id="A0A813KLF6"/>
<sequence length="134" mass="14586">RARDDGSCPHARVGARDDGSCPHAGGRARDDGTEIVASTLLLELVARLLTDWLSEGGSGPEATEPCRLKCWTRSRPRRGRFSARNVIGTNRNPFTDGSCRGLAAAYSSTDDVPKAYDTLGMPVWPRETHWSAYP</sequence>
<evidence type="ECO:0000256" key="1">
    <source>
        <dbReference type="SAM" id="MobiDB-lite"/>
    </source>
</evidence>
<reference evidence="2" key="1">
    <citation type="submission" date="2021-02" db="EMBL/GenBank/DDBJ databases">
        <authorList>
            <person name="Dougan E. K."/>
            <person name="Rhodes N."/>
            <person name="Thang M."/>
            <person name="Chan C."/>
        </authorList>
    </citation>
    <scope>NUCLEOTIDE SEQUENCE</scope>
</reference>
<evidence type="ECO:0000313" key="2">
    <source>
        <dbReference type="EMBL" id="CAE8710535.1"/>
    </source>
</evidence>
<proteinExistence type="predicted"/>
<evidence type="ECO:0000313" key="3">
    <source>
        <dbReference type="Proteomes" id="UP000626109"/>
    </source>
</evidence>
<feature type="non-terminal residue" evidence="2">
    <location>
        <position position="1"/>
    </location>
</feature>
<organism evidence="2 3">
    <name type="scientific">Polarella glacialis</name>
    <name type="common">Dinoflagellate</name>
    <dbReference type="NCBI Taxonomy" id="89957"/>
    <lineage>
        <taxon>Eukaryota</taxon>
        <taxon>Sar</taxon>
        <taxon>Alveolata</taxon>
        <taxon>Dinophyceae</taxon>
        <taxon>Suessiales</taxon>
        <taxon>Suessiaceae</taxon>
        <taxon>Polarella</taxon>
    </lineage>
</organism>